<organism evidence="1 2">
    <name type="scientific">Gossypium schwendimanii</name>
    <name type="common">Cotton</name>
    <dbReference type="NCBI Taxonomy" id="34291"/>
    <lineage>
        <taxon>Eukaryota</taxon>
        <taxon>Viridiplantae</taxon>
        <taxon>Streptophyta</taxon>
        <taxon>Embryophyta</taxon>
        <taxon>Tracheophyta</taxon>
        <taxon>Spermatophyta</taxon>
        <taxon>Magnoliopsida</taxon>
        <taxon>eudicotyledons</taxon>
        <taxon>Gunneridae</taxon>
        <taxon>Pentapetalae</taxon>
        <taxon>rosids</taxon>
        <taxon>malvids</taxon>
        <taxon>Malvales</taxon>
        <taxon>Malvaceae</taxon>
        <taxon>Malvoideae</taxon>
        <taxon>Gossypium</taxon>
    </lineage>
</organism>
<gene>
    <name evidence="1" type="ORF">Goshw_004175</name>
</gene>
<accession>A0A7J9MRM5</accession>
<keyword evidence="2" id="KW-1185">Reference proteome</keyword>
<protein>
    <submittedName>
        <fullName evidence="1">Uncharacterized protein</fullName>
    </submittedName>
</protein>
<dbReference type="Proteomes" id="UP000593576">
    <property type="component" value="Unassembled WGS sequence"/>
</dbReference>
<reference evidence="1 2" key="1">
    <citation type="journal article" date="2019" name="Genome Biol. Evol.">
        <title>Insights into the evolution of the New World diploid cottons (Gossypium, subgenus Houzingenia) based on genome sequencing.</title>
        <authorList>
            <person name="Grover C.E."/>
            <person name="Arick M.A. 2nd"/>
            <person name="Thrash A."/>
            <person name="Conover J.L."/>
            <person name="Sanders W.S."/>
            <person name="Peterson D.G."/>
            <person name="Frelichowski J.E."/>
            <person name="Scheffler J.A."/>
            <person name="Scheffler B.E."/>
            <person name="Wendel J.F."/>
        </authorList>
    </citation>
    <scope>NUCLEOTIDE SEQUENCE [LARGE SCALE GENOMIC DNA]</scope>
    <source>
        <strain evidence="1">1</strain>
        <tissue evidence="1">Leaf</tissue>
    </source>
</reference>
<comment type="caution">
    <text evidence="1">The sequence shown here is derived from an EMBL/GenBank/DDBJ whole genome shotgun (WGS) entry which is preliminary data.</text>
</comment>
<dbReference type="AlphaFoldDB" id="A0A7J9MRM5"/>
<evidence type="ECO:0000313" key="2">
    <source>
        <dbReference type="Proteomes" id="UP000593576"/>
    </source>
</evidence>
<sequence length="16" mass="1913">MGKHRTRKSLRGFLIL</sequence>
<proteinExistence type="predicted"/>
<name>A0A7J9MRM5_GOSSC</name>
<dbReference type="EMBL" id="JABFAF010000013">
    <property type="protein sequence ID" value="MBA0873584.1"/>
    <property type="molecule type" value="Genomic_DNA"/>
</dbReference>
<evidence type="ECO:0000313" key="1">
    <source>
        <dbReference type="EMBL" id="MBA0873584.1"/>
    </source>
</evidence>